<dbReference type="RefSeq" id="WP_259525571.1">
    <property type="nucleotide sequence ID" value="NZ_JANLCK010000002.1"/>
</dbReference>
<gene>
    <name evidence="2" type="ORF">N1028_04215</name>
</gene>
<protein>
    <submittedName>
        <fullName evidence="2">Aminotransferase class V-fold PLP-dependent enzyme</fullName>
    </submittedName>
</protein>
<sequence length="349" mass="36218">MNTIDQLREHFDVRPGYLAACMIGVPPRETVAALAADLADWSHGHPEPARYGAAVERSRSAYAGMVGVPADDVAVGSQVSVQASLVAASLPPGSEVLVVDGDFSSMVFPFLVQEQLGRMSVRCVPLEGLADAIGPATTLVSFSLVQSATGALADVEAVLAAAELHGASTFCDTTQACGWMPVDASRFDATVCHAYKWLCAPRGTSFLTLKAAFAERLVPAQAGWYAGDDVWGSCYGPGMRLAAGARRFDVSPAWQAWLGTASSLELFARADLAAVGEHCTGLADELCARLGVSSSGSAIVTWPDADGSAIAALTAAGIAASARAGRARVAFHLWNDASDVEGVCEALDR</sequence>
<feature type="domain" description="Aminotransferase class V" evidence="1">
    <location>
        <begin position="49"/>
        <end position="318"/>
    </location>
</feature>
<evidence type="ECO:0000313" key="3">
    <source>
        <dbReference type="Proteomes" id="UP001165587"/>
    </source>
</evidence>
<reference evidence="2" key="1">
    <citation type="submission" date="2022-08" db="EMBL/GenBank/DDBJ databases">
        <authorList>
            <person name="Deng Y."/>
            <person name="Han X.-F."/>
            <person name="Zhang Y.-Q."/>
        </authorList>
    </citation>
    <scope>NUCLEOTIDE SEQUENCE</scope>
    <source>
        <strain evidence="2">CPCC 203407</strain>
    </source>
</reference>
<dbReference type="PANTHER" id="PTHR43586:SF21">
    <property type="entry name" value="PYRIDOXAL PHOSPHATE (PLP)-DEPENDENT ASPARTATE AMINOTRANSFERASE SUPERFAMILY"/>
    <property type="match status" value="1"/>
</dbReference>
<dbReference type="InterPro" id="IPR015424">
    <property type="entry name" value="PyrdxlP-dep_Trfase"/>
</dbReference>
<keyword evidence="3" id="KW-1185">Reference proteome</keyword>
<dbReference type="InterPro" id="IPR000192">
    <property type="entry name" value="Aminotrans_V_dom"/>
</dbReference>
<dbReference type="InterPro" id="IPR015421">
    <property type="entry name" value="PyrdxlP-dep_Trfase_major"/>
</dbReference>
<dbReference type="InterPro" id="IPR015422">
    <property type="entry name" value="PyrdxlP-dep_Trfase_small"/>
</dbReference>
<comment type="caution">
    <text evidence="2">The sequence shown here is derived from an EMBL/GenBank/DDBJ whole genome shotgun (WGS) entry which is preliminary data.</text>
</comment>
<evidence type="ECO:0000313" key="2">
    <source>
        <dbReference type="EMBL" id="MCS5725095.1"/>
    </source>
</evidence>
<dbReference type="SUPFAM" id="SSF53383">
    <property type="entry name" value="PLP-dependent transferases"/>
    <property type="match status" value="1"/>
</dbReference>
<dbReference type="GO" id="GO:0008483">
    <property type="term" value="F:transaminase activity"/>
    <property type="evidence" value="ECO:0007669"/>
    <property type="project" value="UniProtKB-KW"/>
</dbReference>
<dbReference type="Pfam" id="PF00266">
    <property type="entry name" value="Aminotran_5"/>
    <property type="match status" value="1"/>
</dbReference>
<accession>A0AA41XG61</accession>
<keyword evidence="2" id="KW-0808">Transferase</keyword>
<dbReference type="EMBL" id="JANLCK010000002">
    <property type="protein sequence ID" value="MCS5725095.1"/>
    <property type="molecule type" value="Genomic_DNA"/>
</dbReference>
<dbReference type="PANTHER" id="PTHR43586">
    <property type="entry name" value="CYSTEINE DESULFURASE"/>
    <property type="match status" value="1"/>
</dbReference>
<dbReference type="Gene3D" id="3.40.640.10">
    <property type="entry name" value="Type I PLP-dependent aspartate aminotransferase-like (Major domain)"/>
    <property type="match status" value="1"/>
</dbReference>
<evidence type="ECO:0000259" key="1">
    <source>
        <dbReference type="Pfam" id="PF00266"/>
    </source>
</evidence>
<organism evidence="2 3">
    <name type="scientific">Herbiconiux oxytropis</name>
    <dbReference type="NCBI Taxonomy" id="2970915"/>
    <lineage>
        <taxon>Bacteria</taxon>
        <taxon>Bacillati</taxon>
        <taxon>Actinomycetota</taxon>
        <taxon>Actinomycetes</taxon>
        <taxon>Micrococcales</taxon>
        <taxon>Microbacteriaceae</taxon>
        <taxon>Herbiconiux</taxon>
    </lineage>
</organism>
<name>A0AA41XG61_9MICO</name>
<proteinExistence type="predicted"/>
<dbReference type="AlphaFoldDB" id="A0AA41XG61"/>
<keyword evidence="2" id="KW-0032">Aminotransferase</keyword>
<dbReference type="Proteomes" id="UP001165587">
    <property type="component" value="Unassembled WGS sequence"/>
</dbReference>
<dbReference type="Gene3D" id="3.90.1150.10">
    <property type="entry name" value="Aspartate Aminotransferase, domain 1"/>
    <property type="match status" value="1"/>
</dbReference>